<feature type="active site" description="Proton donor/acceptor" evidence="10">
    <location>
        <position position="33"/>
    </location>
</feature>
<proteinExistence type="inferred from homology"/>
<dbReference type="PANTHER" id="PTHR38107:SF3">
    <property type="entry name" value="LYSOZYME RRRD-RELATED"/>
    <property type="match status" value="1"/>
</dbReference>
<evidence type="ECO:0000256" key="7">
    <source>
        <dbReference type="ARBA" id="ARBA00023142"/>
    </source>
</evidence>
<evidence type="ECO:0000256" key="9">
    <source>
        <dbReference type="ARBA" id="ARBA00023295"/>
    </source>
</evidence>
<dbReference type="InterPro" id="IPR051018">
    <property type="entry name" value="Bacteriophage_GH24"/>
</dbReference>
<comment type="catalytic activity">
    <reaction evidence="1 10 11">
        <text>Hydrolysis of (1-&gt;4)-beta-linkages between N-acetylmuramic acid and N-acetyl-D-glucosamine residues in a peptidoglycan and between N-acetyl-D-glucosamine residues in chitodextrins.</text>
        <dbReference type="EC" id="3.2.1.17"/>
    </reaction>
</comment>
<protein>
    <recommendedName>
        <fullName evidence="10">Endolysin</fullName>
        <ecNumber evidence="10">3.2.1.17</ecNumber>
    </recommendedName>
    <alternativeName>
        <fullName evidence="10">Lysis protein</fullName>
    </alternativeName>
    <alternativeName>
        <fullName evidence="10">Lysozyme</fullName>
    </alternativeName>
    <alternativeName>
        <fullName evidence="10">Muramidase</fullName>
    </alternativeName>
</protein>
<dbReference type="SUPFAM" id="SSF53955">
    <property type="entry name" value="Lysozyme-like"/>
    <property type="match status" value="1"/>
</dbReference>
<keyword evidence="9 10" id="KW-0326">Glycosidase</keyword>
<evidence type="ECO:0000256" key="10">
    <source>
        <dbReference type="HAMAP-Rule" id="MF_04110"/>
    </source>
</evidence>
<dbReference type="GO" id="GO:0042742">
    <property type="term" value="P:defense response to bacterium"/>
    <property type="evidence" value="ECO:0007669"/>
    <property type="project" value="UniProtKB-KW"/>
</dbReference>
<keyword evidence="5 10" id="KW-0378">Hydrolase</keyword>
<dbReference type="Pfam" id="PF00959">
    <property type="entry name" value="Phage_lysozyme"/>
    <property type="match status" value="1"/>
</dbReference>
<dbReference type="PANTHER" id="PTHR38107">
    <property type="match status" value="1"/>
</dbReference>
<dbReference type="GO" id="GO:0009253">
    <property type="term" value="P:peptidoglycan catabolic process"/>
    <property type="evidence" value="ECO:0007669"/>
    <property type="project" value="UniProtKB-UniRule"/>
</dbReference>
<keyword evidence="8 10" id="KW-1035">Host cytoplasm</keyword>
<evidence type="ECO:0000256" key="1">
    <source>
        <dbReference type="ARBA" id="ARBA00000632"/>
    </source>
</evidence>
<evidence type="ECO:0000256" key="3">
    <source>
        <dbReference type="ARBA" id="ARBA00022612"/>
    </source>
</evidence>
<keyword evidence="7 10" id="KW-0578">Host cell lysis by virus</keyword>
<comment type="subcellular location">
    <subcellularLocation>
        <location evidence="10">Host cytoplasm</location>
    </subcellularLocation>
    <text evidence="10">The endolysin is cytoplasmic, but can reach the periplasmic space with the help of the holins which disrupt the host cell membrane.</text>
</comment>
<dbReference type="GO" id="GO:0016998">
    <property type="term" value="P:cell wall macromolecule catabolic process"/>
    <property type="evidence" value="ECO:0007669"/>
    <property type="project" value="InterPro"/>
</dbReference>
<dbReference type="GO" id="GO:0044659">
    <property type="term" value="P:viral release from host cell by cytolysis"/>
    <property type="evidence" value="ECO:0007669"/>
    <property type="project" value="UniProtKB-UniRule"/>
</dbReference>
<dbReference type="CDD" id="cd00737">
    <property type="entry name" value="lyz_endolysin_autolysin"/>
    <property type="match status" value="1"/>
</dbReference>
<dbReference type="GO" id="GO:0003796">
    <property type="term" value="F:lysozyme activity"/>
    <property type="evidence" value="ECO:0007669"/>
    <property type="project" value="UniProtKB-UniRule"/>
</dbReference>
<keyword evidence="4 10" id="KW-0081">Bacteriolytic enzyme</keyword>
<dbReference type="EC" id="3.2.1.17" evidence="10"/>
<dbReference type="Gene3D" id="1.10.530.40">
    <property type="match status" value="1"/>
</dbReference>
<dbReference type="InterPro" id="IPR033907">
    <property type="entry name" value="Endolysin_autolysin"/>
</dbReference>
<comment type="similarity">
    <text evidence="10 11">Belongs to the glycosyl hydrolase 24 family.</text>
</comment>
<dbReference type="InterPro" id="IPR034690">
    <property type="entry name" value="Endolysin_T4_type"/>
</dbReference>
<sequence>MNEEKLPFSQWNPLIAEDFVKRWEGLRLKAYRCPGGILTIGYGHTKGVKPGQTITRQEAEKLIRDDLIEHDEGLAPYVTCKLTEGQYIALLDLAFNLGVNAVAKSKTLGYLNSGKLELAKEGFRSFAKKKIRDRNGNLVKDEHGKQMYEILPGLMNRREDEVKLM</sequence>
<evidence type="ECO:0000256" key="5">
    <source>
        <dbReference type="ARBA" id="ARBA00022801"/>
    </source>
</evidence>
<evidence type="ECO:0000313" key="12">
    <source>
        <dbReference type="EMBL" id="DAF57198.1"/>
    </source>
</evidence>
<dbReference type="InterPro" id="IPR002196">
    <property type="entry name" value="Glyco_hydro_24"/>
</dbReference>
<dbReference type="EMBL" id="BK032730">
    <property type="protein sequence ID" value="DAF57198.1"/>
    <property type="molecule type" value="Genomic_DNA"/>
</dbReference>
<evidence type="ECO:0000256" key="11">
    <source>
        <dbReference type="RuleBase" id="RU003788"/>
    </source>
</evidence>
<dbReference type="InterPro" id="IPR023346">
    <property type="entry name" value="Lysozyme-like_dom_sf"/>
</dbReference>
<comment type="function">
    <text evidence="10">Endolysin with lysozyme activity that degrades host peptidoglycans and participates with the holin and spanin proteins in the sequential events which lead to the programmed host cell lysis releasing the mature viral particles. Once the holin has permeabilized the host cell membrane, the endolysin can reach the periplasm and break down the peptidoglycan layer.</text>
</comment>
<evidence type="ECO:0000256" key="2">
    <source>
        <dbReference type="ARBA" id="ARBA00022529"/>
    </source>
</evidence>
<evidence type="ECO:0000256" key="8">
    <source>
        <dbReference type="ARBA" id="ARBA00023200"/>
    </source>
</evidence>
<evidence type="ECO:0000256" key="6">
    <source>
        <dbReference type="ARBA" id="ARBA00022852"/>
    </source>
</evidence>
<dbReference type="InterPro" id="IPR023347">
    <property type="entry name" value="Lysozyme_dom_sf"/>
</dbReference>
<name>A0A8S5T1T9_9CAUD</name>
<organism evidence="12">
    <name type="scientific">Myoviridae sp. ct5ra14</name>
    <dbReference type="NCBI Taxonomy" id="2827659"/>
    <lineage>
        <taxon>Viruses</taxon>
        <taxon>Duplodnaviria</taxon>
        <taxon>Heunggongvirae</taxon>
        <taxon>Uroviricota</taxon>
        <taxon>Caudoviricetes</taxon>
    </lineage>
</organism>
<feature type="active site" description="Proton donor/acceptor" evidence="10">
    <location>
        <position position="24"/>
    </location>
</feature>
<evidence type="ECO:0000256" key="4">
    <source>
        <dbReference type="ARBA" id="ARBA00022638"/>
    </source>
</evidence>
<dbReference type="GO" id="GO:0030430">
    <property type="term" value="C:host cell cytoplasm"/>
    <property type="evidence" value="ECO:0007669"/>
    <property type="project" value="UniProtKB-SubCell"/>
</dbReference>
<accession>A0A8S5T1T9</accession>
<reference evidence="12" key="1">
    <citation type="journal article" date="2021" name="Proc. Natl. Acad. Sci. U.S.A.">
        <title>A Catalog of Tens of Thousands of Viruses from Human Metagenomes Reveals Hidden Associations with Chronic Diseases.</title>
        <authorList>
            <person name="Tisza M.J."/>
            <person name="Buck C.B."/>
        </authorList>
    </citation>
    <scope>NUCLEOTIDE SEQUENCE</scope>
    <source>
        <strain evidence="12">Ct5ra14</strain>
    </source>
</reference>
<keyword evidence="2 10" id="KW-0929">Antimicrobial</keyword>
<dbReference type="HAMAP" id="MF_04110">
    <property type="entry name" value="ENDOLYSIN_T4"/>
    <property type="match status" value="1"/>
</dbReference>
<keyword evidence="6 10" id="KW-0204">Cytolysis</keyword>
<keyword evidence="3 10" id="KW-1188">Viral release from host cell</keyword>